<organism evidence="1 2">
    <name type="scientific">Taklimakanibacter albus</name>
    <dbReference type="NCBI Taxonomy" id="2800327"/>
    <lineage>
        <taxon>Bacteria</taxon>
        <taxon>Pseudomonadati</taxon>
        <taxon>Pseudomonadota</taxon>
        <taxon>Alphaproteobacteria</taxon>
        <taxon>Hyphomicrobiales</taxon>
        <taxon>Aestuariivirgaceae</taxon>
        <taxon>Taklimakanibacter</taxon>
    </lineage>
</organism>
<dbReference type="EMBL" id="JAENHL010000007">
    <property type="protein sequence ID" value="MBK1868465.1"/>
    <property type="molecule type" value="Genomic_DNA"/>
</dbReference>
<keyword evidence="2" id="KW-1185">Reference proteome</keyword>
<accession>A0ACC5R780</accession>
<protein>
    <submittedName>
        <fullName evidence="1">Glycerol dehydratase</fullName>
    </submittedName>
</protein>
<evidence type="ECO:0000313" key="1">
    <source>
        <dbReference type="EMBL" id="MBK1868465.1"/>
    </source>
</evidence>
<comment type="caution">
    <text evidence="1">The sequence shown here is derived from an EMBL/GenBank/DDBJ whole genome shotgun (WGS) entry which is preliminary data.</text>
</comment>
<dbReference type="Proteomes" id="UP000616151">
    <property type="component" value="Unassembled WGS sequence"/>
</dbReference>
<evidence type="ECO:0000313" key="2">
    <source>
        <dbReference type="Proteomes" id="UP000616151"/>
    </source>
</evidence>
<reference evidence="1" key="1">
    <citation type="submission" date="2021-01" db="EMBL/GenBank/DDBJ databases">
        <authorList>
            <person name="Sun Q."/>
        </authorList>
    </citation>
    <scope>NUCLEOTIDE SEQUENCE</scope>
    <source>
        <strain evidence="1">YIM B02566</strain>
    </source>
</reference>
<gene>
    <name evidence="1" type="ORF">JHL16_19075</name>
</gene>
<sequence>MSDISYPVTDSAADKLSTATGKKLSDLTLENVLAGTVTAADFSITREALLLQAEVARLASRRSLAENFERASELVGVPNETIFEIYELLRPGRAASAEALKERAQHMRNVYGANRIAAFLEEAAAAYERRSLFRRRY</sequence>
<name>A0ACC5R780_9HYPH</name>
<proteinExistence type="predicted"/>